<dbReference type="PANTHER" id="PTHR10259">
    <property type="entry name" value="THIOPURINE S-METHYLTRANSFERASE"/>
    <property type="match status" value="1"/>
</dbReference>
<dbReference type="InterPro" id="IPR022474">
    <property type="entry name" value="Thiopur_S-MeTfrase_Se/Te_detox"/>
</dbReference>
<keyword evidence="8 9" id="KW-0949">S-adenosyl-L-methionine</keyword>
<evidence type="ECO:0000256" key="9">
    <source>
        <dbReference type="HAMAP-Rule" id="MF_00812"/>
    </source>
</evidence>
<dbReference type="Pfam" id="PF05724">
    <property type="entry name" value="TPMT"/>
    <property type="match status" value="1"/>
</dbReference>
<feature type="binding site" evidence="9">
    <location>
        <position position="66"/>
    </location>
    <ligand>
        <name>S-adenosyl-L-methionine</name>
        <dbReference type="ChEBI" id="CHEBI:59789"/>
    </ligand>
</feature>
<dbReference type="AlphaFoldDB" id="A0A1C2DA55"/>
<evidence type="ECO:0000256" key="7">
    <source>
        <dbReference type="ARBA" id="ARBA00022679"/>
    </source>
</evidence>
<accession>A0A1C2DA55</accession>
<dbReference type="Gene3D" id="3.40.50.150">
    <property type="entry name" value="Vaccinia Virus protein VP39"/>
    <property type="match status" value="1"/>
</dbReference>
<dbReference type="PANTHER" id="PTHR10259:SF11">
    <property type="entry name" value="THIOPURINE S-METHYLTRANSFERASE"/>
    <property type="match status" value="1"/>
</dbReference>
<keyword evidence="5 9" id="KW-0963">Cytoplasm</keyword>
<organism evidence="10 11">
    <name type="scientific">Pseudomonas graminis</name>
    <dbReference type="NCBI Taxonomy" id="158627"/>
    <lineage>
        <taxon>Bacteria</taxon>
        <taxon>Pseudomonadati</taxon>
        <taxon>Pseudomonadota</taxon>
        <taxon>Gammaproteobacteria</taxon>
        <taxon>Pseudomonadales</taxon>
        <taxon>Pseudomonadaceae</taxon>
        <taxon>Pseudomonas</taxon>
    </lineage>
</organism>
<comment type="catalytic activity">
    <reaction evidence="1 9">
        <text>S-adenosyl-L-methionine + a thiopurine = S-adenosyl-L-homocysteine + a thiopurine S-methylether.</text>
        <dbReference type="EC" id="2.1.1.67"/>
    </reaction>
</comment>
<dbReference type="InterPro" id="IPR029063">
    <property type="entry name" value="SAM-dependent_MTases_sf"/>
</dbReference>
<dbReference type="NCBIfam" id="TIGR03840">
    <property type="entry name" value="TMPT_Se_Te"/>
    <property type="match status" value="1"/>
</dbReference>
<proteinExistence type="inferred from homology"/>
<keyword evidence="7 9" id="KW-0808">Transferase</keyword>
<dbReference type="Proteomes" id="UP000095143">
    <property type="component" value="Unassembled WGS sequence"/>
</dbReference>
<evidence type="ECO:0000256" key="4">
    <source>
        <dbReference type="ARBA" id="ARBA00011905"/>
    </source>
</evidence>
<dbReference type="SUPFAM" id="SSF53335">
    <property type="entry name" value="S-adenosyl-L-methionine-dependent methyltransferases"/>
    <property type="match status" value="1"/>
</dbReference>
<dbReference type="RefSeq" id="WP_065993068.1">
    <property type="nucleotide sequence ID" value="NZ_MDEN01000069.1"/>
</dbReference>
<keyword evidence="6 9" id="KW-0489">Methyltransferase</keyword>
<sequence length="218" mass="24817">MEPRFWHERWAINQIGFNQASVNPHLLRLWPELTAMPGERVLVPLCGKSIDMVWLLNQGFHVVGAELSEIAVAGFFSENGWQPTIEERGALKVYRAEGCEIWCGDFFALTPEDVGDCTAFYDRAALIALPPDLRWRYVKQLNHLLSNDACGLLVTLDYDQSLIAGPPFSVDEDEVLQLLSPDWRVKRVADLDVLEEGVKFKQAGATSLMEYAYRLYRR</sequence>
<dbReference type="EC" id="2.1.1.67" evidence="4 9"/>
<comment type="similarity">
    <text evidence="3 9">Belongs to the class I-like SAM-binding methyltransferase superfamily. TPMT family.</text>
</comment>
<dbReference type="GO" id="GO:0032259">
    <property type="term" value="P:methylation"/>
    <property type="evidence" value="ECO:0007669"/>
    <property type="project" value="UniProtKB-KW"/>
</dbReference>
<dbReference type="HAMAP" id="MF_00812">
    <property type="entry name" value="Thiopur_methtran"/>
    <property type="match status" value="1"/>
</dbReference>
<dbReference type="InterPro" id="IPR025835">
    <property type="entry name" value="Thiopurine_S-MeTrfase"/>
</dbReference>
<protein>
    <recommendedName>
        <fullName evidence="4 9">Thiopurine S-methyltransferase</fullName>
        <ecNumber evidence="4 9">2.1.1.67</ecNumber>
    </recommendedName>
    <alternativeName>
        <fullName evidence="9">Thiopurine methyltransferase</fullName>
    </alternativeName>
</protein>
<gene>
    <name evidence="9" type="primary">tpm</name>
    <name evidence="10" type="ORF">BBI10_25980</name>
</gene>
<dbReference type="GO" id="GO:0005737">
    <property type="term" value="C:cytoplasm"/>
    <property type="evidence" value="ECO:0007669"/>
    <property type="project" value="UniProtKB-SubCell"/>
</dbReference>
<dbReference type="GO" id="GO:0010038">
    <property type="term" value="P:response to metal ion"/>
    <property type="evidence" value="ECO:0007669"/>
    <property type="project" value="InterPro"/>
</dbReference>
<feature type="binding site" evidence="9">
    <location>
        <position position="123"/>
    </location>
    <ligand>
        <name>S-adenosyl-L-methionine</name>
        <dbReference type="ChEBI" id="CHEBI:59789"/>
    </ligand>
</feature>
<dbReference type="OrthoDB" id="9778208at2"/>
<feature type="binding site" evidence="9">
    <location>
        <position position="45"/>
    </location>
    <ligand>
        <name>S-adenosyl-L-methionine</name>
        <dbReference type="ChEBI" id="CHEBI:59789"/>
    </ligand>
</feature>
<evidence type="ECO:0000256" key="2">
    <source>
        <dbReference type="ARBA" id="ARBA00004496"/>
    </source>
</evidence>
<dbReference type="FunFam" id="3.40.50.150:FF:000101">
    <property type="entry name" value="Thiopurine S-methyltransferase"/>
    <property type="match status" value="1"/>
</dbReference>
<dbReference type="PROSITE" id="PS51585">
    <property type="entry name" value="SAM_MT_TPMT"/>
    <property type="match status" value="1"/>
</dbReference>
<evidence type="ECO:0000313" key="11">
    <source>
        <dbReference type="Proteomes" id="UP000095143"/>
    </source>
</evidence>
<dbReference type="EMBL" id="MDEN01000069">
    <property type="protein sequence ID" value="OCX11624.1"/>
    <property type="molecule type" value="Genomic_DNA"/>
</dbReference>
<evidence type="ECO:0000256" key="8">
    <source>
        <dbReference type="ARBA" id="ARBA00022691"/>
    </source>
</evidence>
<evidence type="ECO:0000256" key="5">
    <source>
        <dbReference type="ARBA" id="ARBA00022490"/>
    </source>
</evidence>
<evidence type="ECO:0000256" key="6">
    <source>
        <dbReference type="ARBA" id="ARBA00022603"/>
    </source>
</evidence>
<dbReference type="InterPro" id="IPR008854">
    <property type="entry name" value="TPMT"/>
</dbReference>
<comment type="subcellular location">
    <subcellularLocation>
        <location evidence="2 9">Cytoplasm</location>
    </subcellularLocation>
</comment>
<name>A0A1C2DA55_9PSED</name>
<feature type="binding site" evidence="9">
    <location>
        <position position="10"/>
    </location>
    <ligand>
        <name>S-adenosyl-L-methionine</name>
        <dbReference type="ChEBI" id="CHEBI:59789"/>
    </ligand>
</feature>
<evidence type="ECO:0000256" key="3">
    <source>
        <dbReference type="ARBA" id="ARBA00008145"/>
    </source>
</evidence>
<evidence type="ECO:0000313" key="10">
    <source>
        <dbReference type="EMBL" id="OCX11624.1"/>
    </source>
</evidence>
<comment type="caution">
    <text evidence="10">The sequence shown here is derived from an EMBL/GenBank/DDBJ whole genome shotgun (WGS) entry which is preliminary data.</text>
</comment>
<dbReference type="GO" id="GO:0008119">
    <property type="term" value="F:thiopurine S-methyltransferase activity"/>
    <property type="evidence" value="ECO:0007669"/>
    <property type="project" value="UniProtKB-UniRule"/>
</dbReference>
<evidence type="ECO:0000256" key="1">
    <source>
        <dbReference type="ARBA" id="ARBA00000903"/>
    </source>
</evidence>
<reference evidence="10 11" key="1">
    <citation type="submission" date="2016-08" db="EMBL/GenBank/DDBJ databases">
        <title>Whole genome sequence of Pseudomonas graminis strain UASWS1507, a potential biological control agent for agriculture.</title>
        <authorList>
            <person name="Crovadore J."/>
            <person name="Calmin G."/>
            <person name="Chablais R."/>
            <person name="Cochard B."/>
            <person name="Lefort F."/>
        </authorList>
    </citation>
    <scope>NUCLEOTIDE SEQUENCE [LARGE SCALE GENOMIC DNA]</scope>
    <source>
        <strain evidence="10 11">UASWS1507</strain>
    </source>
</reference>
<dbReference type="NCBIfam" id="NF009732">
    <property type="entry name" value="PRK13255.1"/>
    <property type="match status" value="1"/>
</dbReference>
<dbReference type="PIRSF" id="PIRSF023956">
    <property type="entry name" value="Thiopurine_S-methyltransferase"/>
    <property type="match status" value="1"/>
</dbReference>